<evidence type="ECO:0000256" key="7">
    <source>
        <dbReference type="ARBA" id="ARBA00023136"/>
    </source>
</evidence>
<dbReference type="SMART" id="SM00382">
    <property type="entry name" value="AAA"/>
    <property type="match status" value="1"/>
</dbReference>
<dbReference type="InterPro" id="IPR003593">
    <property type="entry name" value="AAA+_ATPase"/>
</dbReference>
<dbReference type="AlphaFoldDB" id="A0A4V6XWP6"/>
<evidence type="ECO:0000256" key="4">
    <source>
        <dbReference type="ARBA" id="ARBA00022741"/>
    </source>
</evidence>
<dbReference type="GO" id="GO:0016887">
    <property type="term" value="F:ATP hydrolysis activity"/>
    <property type="evidence" value="ECO:0007669"/>
    <property type="project" value="InterPro"/>
</dbReference>
<gene>
    <name evidence="10" type="ORF">D5086_0000212100</name>
</gene>
<dbReference type="Pfam" id="PF00005">
    <property type="entry name" value="ABC_tran"/>
    <property type="match status" value="1"/>
</dbReference>
<evidence type="ECO:0000256" key="5">
    <source>
        <dbReference type="ARBA" id="ARBA00022840"/>
    </source>
</evidence>
<dbReference type="InterPro" id="IPR003439">
    <property type="entry name" value="ABC_transporter-like_ATP-bd"/>
</dbReference>
<dbReference type="SUPFAM" id="SSF52540">
    <property type="entry name" value="P-loop containing nucleoside triphosphate hydrolases"/>
    <property type="match status" value="1"/>
</dbReference>
<evidence type="ECO:0000256" key="2">
    <source>
        <dbReference type="ARBA" id="ARBA00012191"/>
    </source>
</evidence>
<evidence type="ECO:0000256" key="1">
    <source>
        <dbReference type="ARBA" id="ARBA00009726"/>
    </source>
</evidence>
<comment type="caution">
    <text evidence="10">The sequence shown here is derived from an EMBL/GenBank/DDBJ whole genome shotgun (WGS) entry which is preliminary data.</text>
</comment>
<dbReference type="GO" id="GO:0005524">
    <property type="term" value="F:ATP binding"/>
    <property type="evidence" value="ECO:0007669"/>
    <property type="project" value="UniProtKB-KW"/>
</dbReference>
<dbReference type="Gene3D" id="3.40.50.300">
    <property type="entry name" value="P-loop containing nucleotide triphosphate hydrolases"/>
    <property type="match status" value="2"/>
</dbReference>
<organism evidence="10">
    <name type="scientific">Populus alba</name>
    <name type="common">White poplar</name>
    <dbReference type="NCBI Taxonomy" id="43335"/>
    <lineage>
        <taxon>Eukaryota</taxon>
        <taxon>Viridiplantae</taxon>
        <taxon>Streptophyta</taxon>
        <taxon>Embryophyta</taxon>
        <taxon>Tracheophyta</taxon>
        <taxon>Spermatophyta</taxon>
        <taxon>Magnoliopsida</taxon>
        <taxon>eudicotyledons</taxon>
        <taxon>Gunneridae</taxon>
        <taxon>Pentapetalae</taxon>
        <taxon>rosids</taxon>
        <taxon>fabids</taxon>
        <taxon>Malpighiales</taxon>
        <taxon>Salicaceae</taxon>
        <taxon>Saliceae</taxon>
        <taxon>Populus</taxon>
    </lineage>
</organism>
<dbReference type="InterPro" id="IPR036640">
    <property type="entry name" value="ABC1_TM_sf"/>
</dbReference>
<dbReference type="PANTHER" id="PTHR24223">
    <property type="entry name" value="ATP-BINDING CASSETTE SUB-FAMILY C"/>
    <property type="match status" value="1"/>
</dbReference>
<keyword evidence="4" id="KW-0547">Nucleotide-binding</keyword>
<evidence type="ECO:0000256" key="3">
    <source>
        <dbReference type="ARBA" id="ARBA00022692"/>
    </source>
</evidence>
<dbReference type="EMBL" id="RCHU01000718">
    <property type="protein sequence ID" value="TKR97565.1"/>
    <property type="molecule type" value="Genomic_DNA"/>
</dbReference>
<comment type="similarity">
    <text evidence="1">Belongs to the ABC transporter superfamily. ABCC family. Conjugate transporter (TC 3.A.1.208) subfamily.</text>
</comment>
<dbReference type="PROSITE" id="PS50893">
    <property type="entry name" value="ABC_TRANSPORTER_2"/>
    <property type="match status" value="1"/>
</dbReference>
<dbReference type="STRING" id="43335.A0A4V6XWP6"/>
<proteinExistence type="inferred from homology"/>
<dbReference type="InterPro" id="IPR027417">
    <property type="entry name" value="P-loop_NTPase"/>
</dbReference>
<dbReference type="PANTHER" id="PTHR24223:SF263">
    <property type="entry name" value="ABC-TYPE XENOBIOTIC TRANSPORTER"/>
    <property type="match status" value="1"/>
</dbReference>
<evidence type="ECO:0000256" key="8">
    <source>
        <dbReference type="ARBA" id="ARBA00034018"/>
    </source>
</evidence>
<sequence>MVPAITFWACYLLGIPVSASSVFTFLACLRIVQEPIRLIPDVAGVFIEAKVSLDRIVKFLEAPELRNSITRQKLNGKELDQSILIRATEISWGIDSSSKSTLRNINEVVKPGEKVAICGEVGSGKSALFAAVLGEVPKITGVVNVFGKIAYVSQTAWIQTGTIQENILFGAAMEPVRYQEKQRVQLARALYQDTDVYLLDDPFSAVDAHTATSLFNDYVTGALSGKTVLLVTHQIDFLPAFNSILLNNSAGEIIRSDTYDQLMPTCQEFQDLVNAHKNTAGPDIQVEYASSKRATTSQGEEIQKVHVTDKLIASWRDQLIRQEERETGDTGFKPYRQHLSQRKGIHVIFYTFLTSPFPSTNVLL</sequence>
<comment type="catalytic activity">
    <reaction evidence="8">
        <text>ATP + H2O + xenobioticSide 1 = ADP + phosphate + xenobioticSide 2.</text>
        <dbReference type="EC" id="7.6.2.2"/>
    </reaction>
</comment>
<protein>
    <recommendedName>
        <fullName evidence="2">ABC-type xenobiotic transporter</fullName>
        <ecNumber evidence="2">7.6.2.2</ecNumber>
    </recommendedName>
</protein>
<keyword evidence="5" id="KW-0067">ATP-binding</keyword>
<accession>A0A4V6XWP6</accession>
<dbReference type="GO" id="GO:0008559">
    <property type="term" value="F:ABC-type xenobiotic transporter activity"/>
    <property type="evidence" value="ECO:0007669"/>
    <property type="project" value="UniProtKB-EC"/>
</dbReference>
<keyword evidence="3" id="KW-0812">Transmembrane</keyword>
<dbReference type="InterPro" id="IPR050173">
    <property type="entry name" value="ABC_transporter_C-like"/>
</dbReference>
<name>A0A4V6XWP6_POPAL</name>
<reference evidence="10" key="1">
    <citation type="submission" date="2018-10" db="EMBL/GenBank/DDBJ databases">
        <title>Population genomic analysis revealed the cold adaptation of white poplar.</title>
        <authorList>
            <person name="Liu Y.-J."/>
        </authorList>
    </citation>
    <scope>NUCLEOTIDE SEQUENCE [LARGE SCALE GENOMIC DNA]</scope>
    <source>
        <strain evidence="10">PAL-ZL1</strain>
    </source>
</reference>
<dbReference type="EC" id="7.6.2.2" evidence="2"/>
<keyword evidence="7" id="KW-0472">Membrane</keyword>
<keyword evidence="6" id="KW-1133">Transmembrane helix</keyword>
<dbReference type="GO" id="GO:0016020">
    <property type="term" value="C:membrane"/>
    <property type="evidence" value="ECO:0007669"/>
    <property type="project" value="InterPro"/>
</dbReference>
<evidence type="ECO:0000259" key="9">
    <source>
        <dbReference type="PROSITE" id="PS50893"/>
    </source>
</evidence>
<evidence type="ECO:0000313" key="10">
    <source>
        <dbReference type="EMBL" id="TKR97565.1"/>
    </source>
</evidence>
<dbReference type="Gene3D" id="1.20.1560.10">
    <property type="entry name" value="ABC transporter type 1, transmembrane domain"/>
    <property type="match status" value="1"/>
</dbReference>
<evidence type="ECO:0000256" key="6">
    <source>
        <dbReference type="ARBA" id="ARBA00022989"/>
    </source>
</evidence>
<feature type="domain" description="ABC transporter" evidence="9">
    <location>
        <begin position="85"/>
        <end position="275"/>
    </location>
</feature>